<evidence type="ECO:0000256" key="9">
    <source>
        <dbReference type="ARBA" id="ARBA00038592"/>
    </source>
</evidence>
<dbReference type="GO" id="GO:0046872">
    <property type="term" value="F:metal ion binding"/>
    <property type="evidence" value="ECO:0007669"/>
    <property type="project" value="UniProtKB-UniRule"/>
</dbReference>
<keyword evidence="12" id="KW-1185">Reference proteome</keyword>
<keyword evidence="7 10" id="KW-0238">DNA-binding</keyword>
<dbReference type="PANTHER" id="PTHR34353">
    <property type="entry name" value="CRISPR-ASSOCIATED ENDONUCLEASE CAS1 1"/>
    <property type="match status" value="1"/>
</dbReference>
<dbReference type="STRING" id="83449.BON30_27425"/>
<dbReference type="OrthoDB" id="9803119at2"/>
<reference evidence="11 12" key="2">
    <citation type="submission" date="2016-12" db="EMBL/GenBank/DDBJ databases">
        <title>Draft Genome Sequence of Cystobacter ferrugineus Strain Cbfe23.</title>
        <authorList>
            <person name="Akbar S."/>
            <person name="Dowd S.E."/>
            <person name="Stevens D.C."/>
        </authorList>
    </citation>
    <scope>NUCLEOTIDE SEQUENCE [LARGE SCALE GENOMIC DNA]</scope>
    <source>
        <strain evidence="11 12">Cbfe23</strain>
    </source>
</reference>
<protein>
    <recommendedName>
        <fullName evidence="10">CRISPR-associated endonuclease Cas1</fullName>
        <ecNumber evidence="10">3.1.-.-</ecNumber>
    </recommendedName>
</protein>
<dbReference type="GO" id="GO:0003677">
    <property type="term" value="F:DNA binding"/>
    <property type="evidence" value="ECO:0007669"/>
    <property type="project" value="UniProtKB-KW"/>
</dbReference>
<dbReference type="GO" id="GO:0043571">
    <property type="term" value="P:maintenance of CRISPR repeat elements"/>
    <property type="evidence" value="ECO:0007669"/>
    <property type="project" value="UniProtKB-UniRule"/>
</dbReference>
<gene>
    <name evidence="10" type="primary">cas1</name>
    <name evidence="11" type="ORF">BON30_27425</name>
</gene>
<accession>A0A1L9B6L8</accession>
<feature type="binding site" evidence="10">
    <location>
        <position position="165"/>
    </location>
    <ligand>
        <name>Mn(2+)</name>
        <dbReference type="ChEBI" id="CHEBI:29035"/>
    </ligand>
</feature>
<comment type="function">
    <text evidence="10">CRISPR (clustered regularly interspaced short palindromic repeat), is an adaptive immune system that provides protection against mobile genetic elements (viruses, transposable elements and conjugative plasmids). CRISPR clusters contain spacers, sequences complementary to antecedent mobile elements, and target invading nucleic acids. CRISPR clusters are transcribed and processed into CRISPR RNA (crRNA). Acts as a dsDNA endonuclease. Involved in the integration of spacer DNA into the CRISPR cassette.</text>
</comment>
<evidence type="ECO:0000256" key="3">
    <source>
        <dbReference type="ARBA" id="ARBA00022759"/>
    </source>
</evidence>
<dbReference type="NCBIfam" id="TIGR03640">
    <property type="entry name" value="cas1_DVULG"/>
    <property type="match status" value="1"/>
</dbReference>
<comment type="cofactor">
    <cofactor evidence="10">
        <name>Mg(2+)</name>
        <dbReference type="ChEBI" id="CHEBI:18420"/>
    </cofactor>
    <cofactor evidence="10">
        <name>Mn(2+)</name>
        <dbReference type="ChEBI" id="CHEBI:29035"/>
    </cofactor>
</comment>
<keyword evidence="1 10" id="KW-0540">Nuclease</keyword>
<keyword evidence="8 10" id="KW-0464">Manganese</keyword>
<dbReference type="Pfam" id="PF01867">
    <property type="entry name" value="Cas_Cas1"/>
    <property type="match status" value="1"/>
</dbReference>
<name>A0A1L9B6L8_9BACT</name>
<feature type="binding site" evidence="10">
    <location>
        <position position="233"/>
    </location>
    <ligand>
        <name>Mn(2+)</name>
        <dbReference type="ChEBI" id="CHEBI:29035"/>
    </ligand>
</feature>
<dbReference type="Gene3D" id="3.100.10.20">
    <property type="entry name" value="CRISPR-associated endonuclease Cas1, N-terminal domain"/>
    <property type="match status" value="1"/>
</dbReference>
<evidence type="ECO:0000256" key="2">
    <source>
        <dbReference type="ARBA" id="ARBA00022723"/>
    </source>
</evidence>
<organism evidence="11 12">
    <name type="scientific">Cystobacter ferrugineus</name>
    <dbReference type="NCBI Taxonomy" id="83449"/>
    <lineage>
        <taxon>Bacteria</taxon>
        <taxon>Pseudomonadati</taxon>
        <taxon>Myxococcota</taxon>
        <taxon>Myxococcia</taxon>
        <taxon>Myxococcales</taxon>
        <taxon>Cystobacterineae</taxon>
        <taxon>Archangiaceae</taxon>
        <taxon>Cystobacter</taxon>
    </lineage>
</organism>
<dbReference type="InterPro" id="IPR019856">
    <property type="entry name" value="CRISPR-assoc_Cas1_DVULG"/>
</dbReference>
<proteinExistence type="inferred from homology"/>
<keyword evidence="2 10" id="KW-0479">Metal-binding</keyword>
<sequence length="342" mass="38569">MTLQLNTLFVTLDGAWLHKERETLVVKQDGVQRLQVPLLHLASVACFGRVGCTPELMAALSESGIHVSFFSPHGRLLARVEGVPGGNVLLRREQYRVADDPKRTLEIARAMVVGKVSNARAFLLHARRDAAEERKPVIAEACDRLVLHLRALARATSVDEVRGLEGIAARDYFSVFSLLLKRQEEAFRFDGRSRRPPKDRINALLSFGYALLMQDCAAALAGVGLDPAVGFLHEERPGRLSLALDLMEEFRVVLVDRFVVSLVNRGRLSSTDFIEEPNGAWRLTDASRKTFLISWQENKRGELRHEFLQQNAPWSRMPHLQALLLARTLRKDLDTYPPFSMR</sequence>
<dbReference type="InterPro" id="IPR042206">
    <property type="entry name" value="CRISPR-assoc_Cas1_C"/>
</dbReference>
<dbReference type="NCBIfam" id="TIGR00287">
    <property type="entry name" value="cas1"/>
    <property type="match status" value="1"/>
</dbReference>
<evidence type="ECO:0000256" key="10">
    <source>
        <dbReference type="HAMAP-Rule" id="MF_01470"/>
    </source>
</evidence>
<evidence type="ECO:0000256" key="4">
    <source>
        <dbReference type="ARBA" id="ARBA00022801"/>
    </source>
</evidence>
<dbReference type="InterPro" id="IPR050646">
    <property type="entry name" value="Cas1"/>
</dbReference>
<dbReference type="InterPro" id="IPR002729">
    <property type="entry name" value="CRISPR-assoc_Cas1"/>
</dbReference>
<evidence type="ECO:0000256" key="8">
    <source>
        <dbReference type="ARBA" id="ARBA00023211"/>
    </source>
</evidence>
<dbReference type="Gene3D" id="1.20.120.920">
    <property type="entry name" value="CRISPR-associated endonuclease Cas1, C-terminal domain"/>
    <property type="match status" value="1"/>
</dbReference>
<dbReference type="GO" id="GO:0051607">
    <property type="term" value="P:defense response to virus"/>
    <property type="evidence" value="ECO:0007669"/>
    <property type="project" value="UniProtKB-UniRule"/>
</dbReference>
<reference evidence="12" key="1">
    <citation type="submission" date="2016-11" db="EMBL/GenBank/DDBJ databases">
        <authorList>
            <person name="Shukria A."/>
            <person name="Stevens D.C."/>
        </authorList>
    </citation>
    <scope>NUCLEOTIDE SEQUENCE [LARGE SCALE GENOMIC DNA]</scope>
    <source>
        <strain evidence="12">Cbfe23</strain>
    </source>
</reference>
<dbReference type="InterPro" id="IPR042211">
    <property type="entry name" value="CRISPR-assoc_Cas1_N"/>
</dbReference>
<evidence type="ECO:0000313" key="11">
    <source>
        <dbReference type="EMBL" id="OJH37895.1"/>
    </source>
</evidence>
<evidence type="ECO:0000256" key="6">
    <source>
        <dbReference type="ARBA" id="ARBA00023118"/>
    </source>
</evidence>
<dbReference type="GO" id="GO:0004520">
    <property type="term" value="F:DNA endonuclease activity"/>
    <property type="evidence" value="ECO:0007669"/>
    <property type="project" value="InterPro"/>
</dbReference>
<dbReference type="HAMAP" id="MF_01470">
    <property type="entry name" value="Cas1"/>
    <property type="match status" value="1"/>
</dbReference>
<dbReference type="PANTHER" id="PTHR34353:SF2">
    <property type="entry name" value="CRISPR-ASSOCIATED ENDONUCLEASE CAS1 1"/>
    <property type="match status" value="1"/>
</dbReference>
<evidence type="ECO:0000256" key="7">
    <source>
        <dbReference type="ARBA" id="ARBA00023125"/>
    </source>
</evidence>
<feature type="binding site" evidence="10">
    <location>
        <position position="248"/>
    </location>
    <ligand>
        <name>Mn(2+)</name>
        <dbReference type="ChEBI" id="CHEBI:29035"/>
    </ligand>
</feature>
<keyword evidence="6 10" id="KW-0051">Antiviral defense</keyword>
<dbReference type="CDD" id="cd09721">
    <property type="entry name" value="Cas1_I-C"/>
    <property type="match status" value="1"/>
</dbReference>
<keyword evidence="3 10" id="KW-0255">Endonuclease</keyword>
<comment type="similarity">
    <text evidence="10">Belongs to the CRISPR-associated endonuclease Cas1 family.</text>
</comment>
<evidence type="ECO:0000256" key="1">
    <source>
        <dbReference type="ARBA" id="ARBA00022722"/>
    </source>
</evidence>
<dbReference type="AlphaFoldDB" id="A0A1L9B6L8"/>
<dbReference type="EC" id="3.1.-.-" evidence="10"/>
<keyword evidence="5 10" id="KW-0460">Magnesium</keyword>
<keyword evidence="4 10" id="KW-0378">Hydrolase</keyword>
<comment type="caution">
    <text evidence="11">The sequence shown here is derived from an EMBL/GenBank/DDBJ whole genome shotgun (WGS) entry which is preliminary data.</text>
</comment>
<dbReference type="EMBL" id="MPIN01000007">
    <property type="protein sequence ID" value="OJH37895.1"/>
    <property type="molecule type" value="Genomic_DNA"/>
</dbReference>
<dbReference type="RefSeq" id="WP_071901363.1">
    <property type="nucleotide sequence ID" value="NZ_MPIN01000007.1"/>
</dbReference>
<evidence type="ECO:0000256" key="5">
    <source>
        <dbReference type="ARBA" id="ARBA00022842"/>
    </source>
</evidence>
<dbReference type="Proteomes" id="UP000182229">
    <property type="component" value="Unassembled WGS sequence"/>
</dbReference>
<evidence type="ECO:0000313" key="12">
    <source>
        <dbReference type="Proteomes" id="UP000182229"/>
    </source>
</evidence>
<dbReference type="GO" id="GO:0016787">
    <property type="term" value="F:hydrolase activity"/>
    <property type="evidence" value="ECO:0007669"/>
    <property type="project" value="UniProtKB-KW"/>
</dbReference>
<comment type="subunit">
    <text evidence="9 10">Homodimer, forms a heterotetramer with a Cas2 homodimer.</text>
</comment>